<comment type="caution">
    <text evidence="2">The sequence shown here is derived from an EMBL/GenBank/DDBJ whole genome shotgun (WGS) entry which is preliminary data.</text>
</comment>
<protein>
    <submittedName>
        <fullName evidence="2">Uncharacterized protein</fullName>
    </submittedName>
</protein>
<dbReference type="Proteomes" id="UP000485058">
    <property type="component" value="Unassembled WGS sequence"/>
</dbReference>
<gene>
    <name evidence="2" type="ORF">HaLaN_33094</name>
</gene>
<keyword evidence="1" id="KW-1133">Transmembrane helix</keyword>
<keyword evidence="3" id="KW-1185">Reference proteome</keyword>
<name>A0A6A0APX4_HAELA</name>
<feature type="transmembrane region" description="Helical" evidence="1">
    <location>
        <begin position="24"/>
        <end position="45"/>
    </location>
</feature>
<evidence type="ECO:0000313" key="2">
    <source>
        <dbReference type="EMBL" id="GFH33687.1"/>
    </source>
</evidence>
<sequence>MWITYFLSGPPPPPPLQVPSYSRHFLSCLVVDFLLSMLTLMLLAYHQVKQNLKLSQELKSFIHCGYGCGAPLRVAHIMRIALLALTSLWNATHNAWHGTTHVSAIA</sequence>
<keyword evidence="1" id="KW-0472">Membrane</keyword>
<evidence type="ECO:0000256" key="1">
    <source>
        <dbReference type="SAM" id="Phobius"/>
    </source>
</evidence>
<keyword evidence="1" id="KW-0812">Transmembrane</keyword>
<dbReference type="AlphaFoldDB" id="A0A6A0APX4"/>
<accession>A0A6A0APX4</accession>
<reference evidence="2 3" key="1">
    <citation type="submission" date="2020-02" db="EMBL/GenBank/DDBJ databases">
        <title>Draft genome sequence of Haematococcus lacustris strain NIES-144.</title>
        <authorList>
            <person name="Morimoto D."/>
            <person name="Nakagawa S."/>
            <person name="Yoshida T."/>
            <person name="Sawayama S."/>
        </authorList>
    </citation>
    <scope>NUCLEOTIDE SEQUENCE [LARGE SCALE GENOMIC DNA]</scope>
    <source>
        <strain evidence="2 3">NIES-144</strain>
    </source>
</reference>
<organism evidence="2 3">
    <name type="scientific">Haematococcus lacustris</name>
    <name type="common">Green alga</name>
    <name type="synonym">Haematococcus pluvialis</name>
    <dbReference type="NCBI Taxonomy" id="44745"/>
    <lineage>
        <taxon>Eukaryota</taxon>
        <taxon>Viridiplantae</taxon>
        <taxon>Chlorophyta</taxon>
        <taxon>core chlorophytes</taxon>
        <taxon>Chlorophyceae</taxon>
        <taxon>CS clade</taxon>
        <taxon>Chlamydomonadales</taxon>
        <taxon>Haematococcaceae</taxon>
        <taxon>Haematococcus</taxon>
    </lineage>
</organism>
<proteinExistence type="predicted"/>
<dbReference type="EMBL" id="BLLF01009329">
    <property type="protein sequence ID" value="GFH33687.1"/>
    <property type="molecule type" value="Genomic_DNA"/>
</dbReference>
<evidence type="ECO:0000313" key="3">
    <source>
        <dbReference type="Proteomes" id="UP000485058"/>
    </source>
</evidence>